<feature type="transmembrane region" description="Helical" evidence="1">
    <location>
        <begin position="54"/>
        <end position="74"/>
    </location>
</feature>
<sequence length="108" mass="12130">MSISISFPLVQDNSHPFPLLSPCIYIYIHTLILSVTSTLEFCRTYQTEAAPLGCSLFPIFSSIFPLLFSFILGISRNFSHKLQGLNLYKIQDLGNCGSYNSRVVMLAF</sequence>
<comment type="caution">
    <text evidence="2">The sequence shown here is derived from an EMBL/GenBank/DDBJ whole genome shotgun (WGS) entry which is preliminary data.</text>
</comment>
<protein>
    <submittedName>
        <fullName evidence="2">Uncharacterized protein</fullName>
    </submittedName>
</protein>
<keyword evidence="3" id="KW-1185">Reference proteome</keyword>
<keyword evidence="1" id="KW-0812">Transmembrane</keyword>
<organism evidence="2 3">
    <name type="scientific">Rosa chinensis</name>
    <name type="common">China rose</name>
    <dbReference type="NCBI Taxonomy" id="74649"/>
    <lineage>
        <taxon>Eukaryota</taxon>
        <taxon>Viridiplantae</taxon>
        <taxon>Streptophyta</taxon>
        <taxon>Embryophyta</taxon>
        <taxon>Tracheophyta</taxon>
        <taxon>Spermatophyta</taxon>
        <taxon>Magnoliopsida</taxon>
        <taxon>eudicotyledons</taxon>
        <taxon>Gunneridae</taxon>
        <taxon>Pentapetalae</taxon>
        <taxon>rosids</taxon>
        <taxon>fabids</taxon>
        <taxon>Rosales</taxon>
        <taxon>Rosaceae</taxon>
        <taxon>Rosoideae</taxon>
        <taxon>Rosoideae incertae sedis</taxon>
        <taxon>Rosa</taxon>
    </lineage>
</organism>
<evidence type="ECO:0000256" key="1">
    <source>
        <dbReference type="SAM" id="Phobius"/>
    </source>
</evidence>
<evidence type="ECO:0000313" key="3">
    <source>
        <dbReference type="Proteomes" id="UP000238479"/>
    </source>
</evidence>
<keyword evidence="1" id="KW-0472">Membrane</keyword>
<keyword evidence="1" id="KW-1133">Transmembrane helix</keyword>
<dbReference type="Proteomes" id="UP000238479">
    <property type="component" value="Chromosome 3"/>
</dbReference>
<gene>
    <name evidence="2" type="ORF">RchiOBHm_Chr3g0472571</name>
</gene>
<dbReference type="EMBL" id="PDCK01000041">
    <property type="protein sequence ID" value="PRQ43827.1"/>
    <property type="molecule type" value="Genomic_DNA"/>
</dbReference>
<accession>A0A2P6RBM2</accession>
<feature type="transmembrane region" description="Helical" evidence="1">
    <location>
        <begin position="24"/>
        <end position="42"/>
    </location>
</feature>
<evidence type="ECO:0000313" key="2">
    <source>
        <dbReference type="EMBL" id="PRQ43827.1"/>
    </source>
</evidence>
<proteinExistence type="predicted"/>
<dbReference type="Gramene" id="PRQ43827">
    <property type="protein sequence ID" value="PRQ43827"/>
    <property type="gene ID" value="RchiOBHm_Chr3g0472571"/>
</dbReference>
<reference evidence="2 3" key="1">
    <citation type="journal article" date="2018" name="Nat. Genet.">
        <title>The Rosa genome provides new insights in the design of modern roses.</title>
        <authorList>
            <person name="Bendahmane M."/>
        </authorList>
    </citation>
    <scope>NUCLEOTIDE SEQUENCE [LARGE SCALE GENOMIC DNA]</scope>
    <source>
        <strain evidence="3">cv. Old Blush</strain>
    </source>
</reference>
<name>A0A2P6RBM2_ROSCH</name>
<dbReference type="AlphaFoldDB" id="A0A2P6RBM2"/>